<sequence>MTVDPAPAAPGADPAAPAPASAEDQPAGRRLRPGQTCRIRIWDRATGEVRTVHETAERLFEAPNWTADGRLLVNADGLLWLLPADGSAAPQQLAAPGLPPVNNDHVLAPDGSAVYASANDFHVWEVQLTSSDADGAVTAGTPRRITPEDGGLHFLHGVSPDGTTLAYVHLQPDGANWWAAATIRTIGVDGTGDRAVTTHPGPADGCEYSPDGAWILFNTEQFSDAPGHAQLARVRPDGTGLEQLTSDERVNWFPHIAPDGEVVAYLSFPPGTEGHPEDREVELRLVRVGEWDRPTTLVALQGGQGTINVPSWAPDGSAFAFVDYPRGDA</sequence>
<evidence type="ECO:0000313" key="2">
    <source>
        <dbReference type="EMBL" id="MFD1834613.1"/>
    </source>
</evidence>
<name>A0ABW4PUZ0_9MICO</name>
<dbReference type="EMBL" id="JBHUFL010000002">
    <property type="protein sequence ID" value="MFD1834613.1"/>
    <property type="molecule type" value="Genomic_DNA"/>
</dbReference>
<organism evidence="2 3">
    <name type="scientific">Brachybacterium rhamnosum</name>
    <dbReference type="NCBI Taxonomy" id="173361"/>
    <lineage>
        <taxon>Bacteria</taxon>
        <taxon>Bacillati</taxon>
        <taxon>Actinomycetota</taxon>
        <taxon>Actinomycetes</taxon>
        <taxon>Micrococcales</taxon>
        <taxon>Dermabacteraceae</taxon>
        <taxon>Brachybacterium</taxon>
    </lineage>
</organism>
<dbReference type="Proteomes" id="UP001597280">
    <property type="component" value="Unassembled WGS sequence"/>
</dbReference>
<protein>
    <submittedName>
        <fullName evidence="2">TolB family protein</fullName>
    </submittedName>
</protein>
<evidence type="ECO:0000313" key="3">
    <source>
        <dbReference type="Proteomes" id="UP001597280"/>
    </source>
</evidence>
<evidence type="ECO:0000256" key="1">
    <source>
        <dbReference type="SAM" id="MobiDB-lite"/>
    </source>
</evidence>
<proteinExistence type="predicted"/>
<dbReference type="InterPro" id="IPR011042">
    <property type="entry name" value="6-blade_b-propeller_TolB-like"/>
</dbReference>
<comment type="caution">
    <text evidence="2">The sequence shown here is derived from an EMBL/GenBank/DDBJ whole genome shotgun (WGS) entry which is preliminary data.</text>
</comment>
<keyword evidence="3" id="KW-1185">Reference proteome</keyword>
<feature type="region of interest" description="Disordered" evidence="1">
    <location>
        <begin position="1"/>
        <end position="34"/>
    </location>
</feature>
<dbReference type="SUPFAM" id="SSF69304">
    <property type="entry name" value="Tricorn protease N-terminal domain"/>
    <property type="match status" value="1"/>
</dbReference>
<feature type="compositionally biased region" description="Low complexity" evidence="1">
    <location>
        <begin position="1"/>
        <end position="25"/>
    </location>
</feature>
<dbReference type="Pfam" id="PF07676">
    <property type="entry name" value="PD40"/>
    <property type="match status" value="1"/>
</dbReference>
<gene>
    <name evidence="2" type="ORF">ACFSDA_05930</name>
</gene>
<dbReference type="RefSeq" id="WP_343903880.1">
    <property type="nucleotide sequence ID" value="NZ_BAAAIS010000002.1"/>
</dbReference>
<dbReference type="Gene3D" id="2.120.10.30">
    <property type="entry name" value="TolB, C-terminal domain"/>
    <property type="match status" value="1"/>
</dbReference>
<accession>A0ABW4PUZ0</accession>
<dbReference type="InterPro" id="IPR011659">
    <property type="entry name" value="WD40"/>
</dbReference>
<reference evidence="3" key="1">
    <citation type="journal article" date="2019" name="Int. J. Syst. Evol. Microbiol.">
        <title>The Global Catalogue of Microorganisms (GCM) 10K type strain sequencing project: providing services to taxonomists for standard genome sequencing and annotation.</title>
        <authorList>
            <consortium name="The Broad Institute Genomics Platform"/>
            <consortium name="The Broad Institute Genome Sequencing Center for Infectious Disease"/>
            <person name="Wu L."/>
            <person name="Ma J."/>
        </authorList>
    </citation>
    <scope>NUCLEOTIDE SEQUENCE [LARGE SCALE GENOMIC DNA]</scope>
    <source>
        <strain evidence="3">JCM 11650</strain>
    </source>
</reference>